<name>A0ABR2BNT5_9ROSI</name>
<keyword evidence="2" id="KW-1185">Reference proteome</keyword>
<organism evidence="1 2">
    <name type="scientific">Hibiscus sabdariffa</name>
    <name type="common">roselle</name>
    <dbReference type="NCBI Taxonomy" id="183260"/>
    <lineage>
        <taxon>Eukaryota</taxon>
        <taxon>Viridiplantae</taxon>
        <taxon>Streptophyta</taxon>
        <taxon>Embryophyta</taxon>
        <taxon>Tracheophyta</taxon>
        <taxon>Spermatophyta</taxon>
        <taxon>Magnoliopsida</taxon>
        <taxon>eudicotyledons</taxon>
        <taxon>Gunneridae</taxon>
        <taxon>Pentapetalae</taxon>
        <taxon>rosids</taxon>
        <taxon>malvids</taxon>
        <taxon>Malvales</taxon>
        <taxon>Malvaceae</taxon>
        <taxon>Malvoideae</taxon>
        <taxon>Hibiscus</taxon>
    </lineage>
</organism>
<evidence type="ECO:0008006" key="3">
    <source>
        <dbReference type="Google" id="ProtNLM"/>
    </source>
</evidence>
<sequence>MLSALQKVEGTKIQGFQANLISDNHESSLFFFLYIIGHKYPEGNQVADGMVLLENQTPYASSTVPTTFLAALRHALEKPKSNDDTLVSINHLISQCKYAC</sequence>
<reference evidence="1 2" key="1">
    <citation type="journal article" date="2024" name="G3 (Bethesda)">
        <title>Genome assembly of Hibiscus sabdariffa L. provides insights into metabolisms of medicinal natural products.</title>
        <authorList>
            <person name="Kim T."/>
        </authorList>
    </citation>
    <scope>NUCLEOTIDE SEQUENCE [LARGE SCALE GENOMIC DNA]</scope>
    <source>
        <strain evidence="1">TK-2024</strain>
        <tissue evidence="1">Old leaves</tissue>
    </source>
</reference>
<accession>A0ABR2BNT5</accession>
<proteinExistence type="predicted"/>
<protein>
    <recommendedName>
        <fullName evidence="3">RNase H type-1 domain-containing protein</fullName>
    </recommendedName>
</protein>
<dbReference type="EMBL" id="JBBPBM010000097">
    <property type="protein sequence ID" value="KAK8508745.1"/>
    <property type="molecule type" value="Genomic_DNA"/>
</dbReference>
<dbReference type="Proteomes" id="UP001472677">
    <property type="component" value="Unassembled WGS sequence"/>
</dbReference>
<comment type="caution">
    <text evidence="1">The sequence shown here is derived from an EMBL/GenBank/DDBJ whole genome shotgun (WGS) entry which is preliminary data.</text>
</comment>
<evidence type="ECO:0000313" key="2">
    <source>
        <dbReference type="Proteomes" id="UP001472677"/>
    </source>
</evidence>
<evidence type="ECO:0000313" key="1">
    <source>
        <dbReference type="EMBL" id="KAK8508745.1"/>
    </source>
</evidence>
<gene>
    <name evidence="1" type="ORF">V6N12_034851</name>
</gene>